<feature type="region of interest" description="Disordered" evidence="6">
    <location>
        <begin position="621"/>
        <end position="658"/>
    </location>
</feature>
<dbReference type="InParanoid" id="A0A151Z6R4"/>
<dbReference type="OrthoDB" id="372421at2759"/>
<dbReference type="PANTHER" id="PTHR23355">
    <property type="entry name" value="RIBONUCLEASE"/>
    <property type="match status" value="1"/>
</dbReference>
<dbReference type="Proteomes" id="UP000076078">
    <property type="component" value="Unassembled WGS sequence"/>
</dbReference>
<protein>
    <recommendedName>
        <fullName evidence="5">DIS3-like exonuclease 2</fullName>
        <ecNumber evidence="5">3.1.13.-</ecNumber>
    </recommendedName>
</protein>
<comment type="similarity">
    <text evidence="5">Belongs to the RNR ribonuclease family. DIS3L2 subfamily.</text>
</comment>
<feature type="compositionally biased region" description="Basic and acidic residues" evidence="6">
    <location>
        <begin position="339"/>
        <end position="407"/>
    </location>
</feature>
<dbReference type="GO" id="GO:0000956">
    <property type="term" value="P:nuclear-transcribed mRNA catabolic process"/>
    <property type="evidence" value="ECO:0007669"/>
    <property type="project" value="UniProtKB-UniRule"/>
</dbReference>
<dbReference type="GO" id="GO:0000175">
    <property type="term" value="F:3'-5'-RNA exonuclease activity"/>
    <property type="evidence" value="ECO:0007669"/>
    <property type="project" value="UniProtKB-UniRule"/>
</dbReference>
<reference evidence="8 9" key="1">
    <citation type="submission" date="2015-12" db="EMBL/GenBank/DDBJ databases">
        <title>Dictyostelia acquired genes for synthesis and detection of signals that induce cell-type specialization by lateral gene transfer from prokaryotes.</title>
        <authorList>
            <person name="Gloeckner G."/>
            <person name="Schaap P."/>
        </authorList>
    </citation>
    <scope>NUCLEOTIDE SEQUENCE [LARGE SCALE GENOMIC DNA]</scope>
    <source>
        <strain evidence="8 9">TK</strain>
    </source>
</reference>
<feature type="binding site" evidence="5">
    <location>
        <position position="830"/>
    </location>
    <ligand>
        <name>Mg(2+)</name>
        <dbReference type="ChEBI" id="CHEBI:18420"/>
    </ligand>
</feature>
<evidence type="ECO:0000256" key="3">
    <source>
        <dbReference type="ARBA" id="ARBA00022842"/>
    </source>
</evidence>
<dbReference type="InterPro" id="IPR012340">
    <property type="entry name" value="NA-bd_OB-fold"/>
</dbReference>
<keyword evidence="2 5" id="KW-0479">Metal-binding</keyword>
<feature type="compositionally biased region" description="Acidic residues" evidence="6">
    <location>
        <begin position="178"/>
        <end position="194"/>
    </location>
</feature>
<comment type="subcellular location">
    <subcellularLocation>
        <location evidence="5">Cytoplasm</location>
    </subcellularLocation>
    <subcellularLocation>
        <location evidence="5">Cytoplasm</location>
        <location evidence="5">P-body</location>
    </subcellularLocation>
</comment>
<keyword evidence="3 5" id="KW-0460">Magnesium</keyword>
<evidence type="ECO:0000256" key="4">
    <source>
        <dbReference type="ARBA" id="ARBA00022884"/>
    </source>
</evidence>
<keyword evidence="1 5" id="KW-0963">Cytoplasm</keyword>
<feature type="compositionally biased region" description="Low complexity" evidence="6">
    <location>
        <begin position="244"/>
        <end position="266"/>
    </location>
</feature>
<dbReference type="Gene3D" id="2.40.50.700">
    <property type="match status" value="1"/>
</dbReference>
<dbReference type="OMA" id="DDVWGSK"/>
<dbReference type="EMBL" id="LODT01000039">
    <property type="protein sequence ID" value="KYQ89653.1"/>
    <property type="molecule type" value="Genomic_DNA"/>
</dbReference>
<dbReference type="InterPro" id="IPR041505">
    <property type="entry name" value="Dis3_CSD2"/>
</dbReference>
<dbReference type="Pfam" id="PF17849">
    <property type="entry name" value="OB_Dis3"/>
    <property type="match status" value="1"/>
</dbReference>
<proteinExistence type="inferred from homology"/>
<name>A0A151Z6R4_TIELA</name>
<evidence type="ECO:0000256" key="6">
    <source>
        <dbReference type="SAM" id="MobiDB-lite"/>
    </source>
</evidence>
<feature type="compositionally biased region" description="Low complexity" evidence="6">
    <location>
        <begin position="634"/>
        <end position="643"/>
    </location>
</feature>
<dbReference type="EC" id="3.1.13.-" evidence="5"/>
<organism evidence="8 9">
    <name type="scientific">Tieghemostelium lacteum</name>
    <name type="common">Slime mold</name>
    <name type="synonym">Dictyostelium lacteum</name>
    <dbReference type="NCBI Taxonomy" id="361077"/>
    <lineage>
        <taxon>Eukaryota</taxon>
        <taxon>Amoebozoa</taxon>
        <taxon>Evosea</taxon>
        <taxon>Eumycetozoa</taxon>
        <taxon>Dictyostelia</taxon>
        <taxon>Dictyosteliales</taxon>
        <taxon>Raperosteliaceae</taxon>
        <taxon>Tieghemostelium</taxon>
    </lineage>
</organism>
<dbReference type="STRING" id="361077.A0A151Z6R4"/>
<feature type="compositionally biased region" description="Basic residues" evidence="6">
    <location>
        <begin position="231"/>
        <end position="241"/>
    </location>
</feature>
<dbReference type="InterPro" id="IPR001900">
    <property type="entry name" value="RNase_II/R"/>
</dbReference>
<feature type="compositionally biased region" description="Low complexity" evidence="6">
    <location>
        <begin position="306"/>
        <end position="335"/>
    </location>
</feature>
<keyword evidence="5" id="KW-0464">Manganese</keyword>
<evidence type="ECO:0000256" key="2">
    <source>
        <dbReference type="ARBA" id="ARBA00022723"/>
    </source>
</evidence>
<dbReference type="GO" id="GO:0000932">
    <property type="term" value="C:P-body"/>
    <property type="evidence" value="ECO:0007669"/>
    <property type="project" value="UniProtKB-SubCell"/>
</dbReference>
<evidence type="ECO:0000313" key="8">
    <source>
        <dbReference type="EMBL" id="KYQ89653.1"/>
    </source>
</evidence>
<feature type="compositionally biased region" description="Basic residues" evidence="6">
    <location>
        <begin position="160"/>
        <end position="173"/>
    </location>
</feature>
<evidence type="ECO:0000259" key="7">
    <source>
        <dbReference type="SMART" id="SM00955"/>
    </source>
</evidence>
<comment type="function">
    <text evidence="5">3'-5'-exoribonuclease that specifically recognizes RNAs polyuridylated at their 3' end and mediates their degradation. Component of an exosome-independent RNA degradation pathway that mediates degradation of cytoplasmic mRNAs that have been deadenylated and subsequently uridylated at their 3'.</text>
</comment>
<feature type="compositionally biased region" description="Basic and acidic residues" evidence="6">
    <location>
        <begin position="621"/>
        <end position="632"/>
    </location>
</feature>
<dbReference type="GO" id="GO:0003723">
    <property type="term" value="F:RNA binding"/>
    <property type="evidence" value="ECO:0007669"/>
    <property type="project" value="UniProtKB-KW"/>
</dbReference>
<dbReference type="GO" id="GO:0046872">
    <property type="term" value="F:metal ion binding"/>
    <property type="evidence" value="ECO:0007669"/>
    <property type="project" value="UniProtKB-KW"/>
</dbReference>
<dbReference type="FunCoup" id="A0A151Z6R4">
    <property type="interactions" value="291"/>
</dbReference>
<feature type="site" description="Important for catalytic activity" evidence="5">
    <location>
        <position position="838"/>
    </location>
</feature>
<comment type="caution">
    <text evidence="8">The sequence shown here is derived from an EMBL/GenBank/DDBJ whole genome shotgun (WGS) entry which is preliminary data.</text>
</comment>
<dbReference type="HAMAP" id="MF_03045">
    <property type="entry name" value="DIS3L2"/>
    <property type="match status" value="1"/>
</dbReference>
<accession>A0A151Z6R4</accession>
<evidence type="ECO:0000313" key="9">
    <source>
        <dbReference type="Proteomes" id="UP000076078"/>
    </source>
</evidence>
<feature type="domain" description="RNB" evidence="7">
    <location>
        <begin position="818"/>
        <end position="1171"/>
    </location>
</feature>
<feature type="compositionally biased region" description="Basic and acidic residues" evidence="6">
    <location>
        <begin position="145"/>
        <end position="159"/>
    </location>
</feature>
<keyword evidence="5" id="KW-0378">Hydrolase</keyword>
<dbReference type="InterPro" id="IPR050180">
    <property type="entry name" value="RNR_Ribonuclease"/>
</dbReference>
<keyword evidence="5" id="KW-0540">Nuclease</keyword>
<dbReference type="InterPro" id="IPR022966">
    <property type="entry name" value="RNase_II/R_CS"/>
</dbReference>
<dbReference type="PROSITE" id="PS01175">
    <property type="entry name" value="RIBONUCLEASE_II"/>
    <property type="match status" value="1"/>
</dbReference>
<gene>
    <name evidence="8" type="ORF">DLAC_09619</name>
</gene>
<dbReference type="PANTHER" id="PTHR23355:SF44">
    <property type="entry name" value="C2H2-TYPE DOMAIN-CONTAINING PROTEIN-RELATED"/>
    <property type="match status" value="1"/>
</dbReference>
<dbReference type="GO" id="GO:1990074">
    <property type="term" value="P:polyuridylation-dependent mRNA catabolic process"/>
    <property type="evidence" value="ECO:0007669"/>
    <property type="project" value="UniProtKB-UniRule"/>
</dbReference>
<dbReference type="Gene3D" id="2.40.50.690">
    <property type="match status" value="1"/>
</dbReference>
<keyword evidence="9" id="KW-1185">Reference proteome</keyword>
<dbReference type="Pfam" id="PF00773">
    <property type="entry name" value="RNB"/>
    <property type="match status" value="1"/>
</dbReference>
<feature type="binding site" evidence="5">
    <location>
        <position position="839"/>
    </location>
    <ligand>
        <name>Mg(2+)</name>
        <dbReference type="ChEBI" id="CHEBI:18420"/>
    </ligand>
</feature>
<evidence type="ECO:0000256" key="5">
    <source>
        <dbReference type="HAMAP-Rule" id="MF_03045"/>
    </source>
</evidence>
<feature type="compositionally biased region" description="Low complexity" evidence="6">
    <location>
        <begin position="416"/>
        <end position="430"/>
    </location>
</feature>
<dbReference type="SUPFAM" id="SSF50249">
    <property type="entry name" value="Nucleic acid-binding proteins"/>
    <property type="match status" value="2"/>
</dbReference>
<dbReference type="InterPro" id="IPR028591">
    <property type="entry name" value="DIS3L2"/>
</dbReference>
<dbReference type="SMART" id="SM00955">
    <property type="entry name" value="RNB"/>
    <property type="match status" value="1"/>
</dbReference>
<feature type="region of interest" description="Disordered" evidence="6">
    <location>
        <begin position="123"/>
        <end position="194"/>
    </location>
</feature>
<evidence type="ECO:0000256" key="1">
    <source>
        <dbReference type="ARBA" id="ARBA00022490"/>
    </source>
</evidence>
<comment type="cofactor">
    <cofactor evidence="5">
        <name>Mg(2+)</name>
        <dbReference type="ChEBI" id="CHEBI:18420"/>
    </cofactor>
    <cofactor evidence="5">
        <name>Mn(2+)</name>
        <dbReference type="ChEBI" id="CHEBI:29035"/>
    </cofactor>
</comment>
<keyword evidence="4 5" id="KW-0694">RNA-binding</keyword>
<sequence length="1327" mass="151204">MSDHNIELENTKTTPSKQEINQKIIINTIKKKVKHNIPLTPSELKMFTESSHLFQNQANIDNNSNNNNNNNIKKKPVQITPKPQAVKKTQPQQQQPLIQQDQMLMELEKQREFIDKQIKFMKENPQQPQSQQPKPKKSQINITKSNKDQEELRKELKAQKKEKKKLKILKAKQRKEENQDDDEDDDEIFDDDGSLDVSQLDKDLYDHVVDTFTANQKPIGLPIREDLSMIKKPKQTSKKPSPKPSVTTAKKQPTPQTKQITPQPQQSIVKPPQAKVAPHPPQATAKPKSFGFQFQEEQQQEDIEQQFKFQQEQAQKLFDQKSNQTTTTTNTSKSSLKNDIVEKKDKKDNRDKKDKKDNKDKKEKNTKFEKKDKKESRDKKDKKDKKEPVKLDKKSKNGKLEKEEPKKKSNGRGGEESNTSGSNTGGSSRSNRPKFEKHITREQLEIGLAEGKYFFGQIRVNPKKYNDAYITVQGSSADVFVEALKDRNRAFHTDVVAFEIYEDIKTWKSRPKSSENGNTKEEDSDVEMAIIKDTTSQEAVGDAGTVVLKSSTLDAMKEKQSIEQNFQFQMGDMDEETGELILREELHQYNSAHHLEDESEIDSEDDINQLSGKTTAMAIHTDSDNSESEKKNNNKNNNNNNESTVDKSKSKSKKSTTTIQLKQNLDKLEEYLSKGAKEGLYATAKVVYIVEEKHSSSHVGMIIDDVNSQIFAQFLPIDTTLPKCLIFKETIPQFRTNPEKYKTSLVSVKYGAWKETSTYPSGRFKALYGECGQIEPETKALLDEFQVDTKVFSKEVMACLPKVSGNQWSINKKELEIRKDLRSYDIVTIDPDSAKDLDDALHCIQLDNGNFEVGVHIADVSHFVKPGTELDKCAAQKATTVYLVQKAIPMLPSLLSEELCSLNMGVERYAFSVIWTLTPEGKIVDEWFGKSVIKSFCRLTYAAAQAIISDEIQSDWNQFHGKVRPEFGPNTPEHISRVRTSVLGLRSIAKNLREKRVANGAFTIHPTKLAFELDGKGNPISTKVYPIMESNKLVEEFMLLANMRVAEKIATSFPSNSLLRRHPDPNPSKLQNFISFCAKHGWEIDSSSVGSFGESIQLLKDKVEDPRILQAIQLLSVRSMRLAEYFCSASEEQEMWHHYALNVDFYTHFTSPIRRYADIIVHRLLEIAIQLDKMDVQNVGNQLSQLPTAEQLDQITNQCNEKKLLARKAQERSDKVFLCILLQNTITITSAVVLSCGNNFLTVIVPQFGSEQKIFFDDLKQRHLITGSRYDDQENTVLWAPIEGISTTAHIQKIKELSIVNIKLEVNKEKFPIDTKCVLLHPLMELN</sequence>
<keyword evidence="5" id="KW-0269">Exonuclease</keyword>
<feature type="region of interest" description="Disordered" evidence="6">
    <location>
        <begin position="212"/>
        <end position="435"/>
    </location>
</feature>